<evidence type="ECO:0000313" key="3">
    <source>
        <dbReference type="Proteomes" id="UP001651158"/>
    </source>
</evidence>
<reference evidence="1" key="2">
    <citation type="submission" date="2024-12" db="EMBL/GenBank/DDBJ databases">
        <authorList>
            <person name="Estrada K."/>
            <person name="Bobes R.J."/>
            <person name="Sanchez-Flores A."/>
            <person name="Laclette J.P."/>
        </authorList>
    </citation>
    <scope>NUCLEOTIDE SEQUENCE</scope>
    <source>
        <strain evidence="1">WFUcys</strain>
        <tissue evidence="1">Peritoneal cavity of infected mice</tissue>
    </source>
</reference>
<name>A0ABR4QB19_9CEST</name>
<proteinExistence type="predicted"/>
<evidence type="ECO:0000313" key="1">
    <source>
        <dbReference type="EMBL" id="KAL5106842.1"/>
    </source>
</evidence>
<accession>A0ABR4QB19</accession>
<gene>
    <name evidence="1" type="ORF">TcWFU_005285</name>
    <name evidence="2" type="ORF">TcWFU_009667</name>
</gene>
<dbReference type="Proteomes" id="UP001651158">
    <property type="component" value="Unassembled WGS sequence"/>
</dbReference>
<keyword evidence="3" id="KW-1185">Reference proteome</keyword>
<dbReference type="EMBL" id="JAKROA010000005">
    <property type="protein sequence ID" value="KAL5106842.1"/>
    <property type="molecule type" value="Genomic_DNA"/>
</dbReference>
<evidence type="ECO:0008006" key="4">
    <source>
        <dbReference type="Google" id="ProtNLM"/>
    </source>
</evidence>
<organism evidence="1 3">
    <name type="scientific">Taenia crassiceps</name>
    <dbReference type="NCBI Taxonomy" id="6207"/>
    <lineage>
        <taxon>Eukaryota</taxon>
        <taxon>Metazoa</taxon>
        <taxon>Spiralia</taxon>
        <taxon>Lophotrochozoa</taxon>
        <taxon>Platyhelminthes</taxon>
        <taxon>Cestoda</taxon>
        <taxon>Eucestoda</taxon>
        <taxon>Cyclophyllidea</taxon>
        <taxon>Taeniidae</taxon>
        <taxon>Taenia</taxon>
    </lineage>
</organism>
<dbReference type="EMBL" id="JAKROA010000005">
    <property type="protein sequence ID" value="KAL5107143.1"/>
    <property type="molecule type" value="Genomic_DNA"/>
</dbReference>
<comment type="caution">
    <text evidence="1">The sequence shown here is derived from an EMBL/GenBank/DDBJ whole genome shotgun (WGS) entry which is preliminary data.</text>
</comment>
<sequence length="120" mass="12675">MFVRVCPTLYIGLDKADRIGAMQTNAVGNTYASVVGEFAGEAGKMGFEAVADGVGSGFEALHLSPIVSTTSVMPTFVSFLLQLLAFVACRDVCEGEEVHCSTQMDGVAVWSLESRTTMAV</sequence>
<reference evidence="1 3" key="1">
    <citation type="journal article" date="2022" name="Front. Cell. Infect. Microbiol.">
        <title>The Genomes of Two Strains of Taenia crassiceps the Animal Model for the Study of Human Cysticercosis.</title>
        <authorList>
            <person name="Bobes R.J."/>
            <person name="Estrada K."/>
            <person name="Rios-Valencia D.G."/>
            <person name="Calderon-Gallegos A."/>
            <person name="de la Torre P."/>
            <person name="Carrero J.C."/>
            <person name="Sanchez-Flores A."/>
            <person name="Laclette J.P."/>
        </authorList>
    </citation>
    <scope>NUCLEOTIDE SEQUENCE [LARGE SCALE GENOMIC DNA]</scope>
    <source>
        <strain evidence="1">WFUcys</strain>
    </source>
</reference>
<evidence type="ECO:0000313" key="2">
    <source>
        <dbReference type="EMBL" id="KAL5107143.1"/>
    </source>
</evidence>
<protein>
    <recommendedName>
        <fullName evidence="4">H(+)-exporting diphosphatase</fullName>
    </recommendedName>
</protein>